<keyword evidence="2" id="KW-0813">Transport</keyword>
<organism evidence="8 9">
    <name type="scientific">Heterodermia speciosa</name>
    <dbReference type="NCBI Taxonomy" id="116794"/>
    <lineage>
        <taxon>Eukaryota</taxon>
        <taxon>Fungi</taxon>
        <taxon>Dikarya</taxon>
        <taxon>Ascomycota</taxon>
        <taxon>Pezizomycotina</taxon>
        <taxon>Lecanoromycetes</taxon>
        <taxon>OSLEUM clade</taxon>
        <taxon>Lecanoromycetidae</taxon>
        <taxon>Caliciales</taxon>
        <taxon>Physciaceae</taxon>
        <taxon>Heterodermia</taxon>
    </lineage>
</organism>
<evidence type="ECO:0000313" key="9">
    <source>
        <dbReference type="Proteomes" id="UP000664521"/>
    </source>
</evidence>
<evidence type="ECO:0000256" key="5">
    <source>
        <dbReference type="ARBA" id="ARBA00023136"/>
    </source>
</evidence>
<feature type="transmembrane region" description="Helical" evidence="7">
    <location>
        <begin position="313"/>
        <end position="339"/>
    </location>
</feature>
<reference evidence="8" key="1">
    <citation type="submission" date="2021-03" db="EMBL/GenBank/DDBJ databases">
        <authorList>
            <person name="Tagirdzhanova G."/>
        </authorList>
    </citation>
    <scope>NUCLEOTIDE SEQUENCE</scope>
</reference>
<feature type="transmembrane region" description="Helical" evidence="7">
    <location>
        <begin position="237"/>
        <end position="255"/>
    </location>
</feature>
<feature type="transmembrane region" description="Helical" evidence="7">
    <location>
        <begin position="144"/>
        <end position="168"/>
    </location>
</feature>
<dbReference type="OrthoDB" id="5086884at2759"/>
<dbReference type="PANTHER" id="PTHR23506:SF23">
    <property type="entry name" value="GH10249P"/>
    <property type="match status" value="1"/>
</dbReference>
<evidence type="ECO:0000256" key="2">
    <source>
        <dbReference type="ARBA" id="ARBA00022448"/>
    </source>
</evidence>
<name>A0A8H3IEI1_9LECA</name>
<accession>A0A8H3IEI1</accession>
<keyword evidence="4 7" id="KW-1133">Transmembrane helix</keyword>
<protein>
    <recommendedName>
        <fullName evidence="10">Major facilitator superfamily (MFS) profile domain-containing protein</fullName>
    </recommendedName>
</protein>
<comment type="subcellular location">
    <subcellularLocation>
        <location evidence="1">Membrane</location>
        <topology evidence="1">Multi-pass membrane protein</topology>
    </subcellularLocation>
</comment>
<feature type="transmembrane region" description="Helical" evidence="7">
    <location>
        <begin position="180"/>
        <end position="197"/>
    </location>
</feature>
<evidence type="ECO:0000256" key="1">
    <source>
        <dbReference type="ARBA" id="ARBA00004141"/>
    </source>
</evidence>
<evidence type="ECO:0000256" key="7">
    <source>
        <dbReference type="SAM" id="Phobius"/>
    </source>
</evidence>
<evidence type="ECO:0000256" key="3">
    <source>
        <dbReference type="ARBA" id="ARBA00022692"/>
    </source>
</evidence>
<evidence type="ECO:0000313" key="8">
    <source>
        <dbReference type="EMBL" id="CAF9910704.1"/>
    </source>
</evidence>
<dbReference type="EMBL" id="CAJPDS010000009">
    <property type="protein sequence ID" value="CAF9910704.1"/>
    <property type="molecule type" value="Genomic_DNA"/>
</dbReference>
<feature type="transmembrane region" description="Helical" evidence="7">
    <location>
        <begin position="286"/>
        <end position="307"/>
    </location>
</feature>
<dbReference type="InterPro" id="IPR050930">
    <property type="entry name" value="MFS_Vesicular_Transporter"/>
</dbReference>
<dbReference type="InterPro" id="IPR036259">
    <property type="entry name" value="MFS_trans_sf"/>
</dbReference>
<keyword evidence="3 7" id="KW-0812">Transmembrane</keyword>
<dbReference type="Proteomes" id="UP000664521">
    <property type="component" value="Unassembled WGS sequence"/>
</dbReference>
<dbReference type="AlphaFoldDB" id="A0A8H3IEI1"/>
<gene>
    <name evidence="8" type="ORF">HETSPECPRED_010153</name>
</gene>
<keyword evidence="5 7" id="KW-0472">Membrane</keyword>
<dbReference type="Pfam" id="PF07690">
    <property type="entry name" value="MFS_1"/>
    <property type="match status" value="1"/>
</dbReference>
<comment type="caution">
    <text evidence="8">The sequence shown here is derived from an EMBL/GenBank/DDBJ whole genome shotgun (WGS) entry which is preliminary data.</text>
</comment>
<proteinExistence type="predicted"/>
<feature type="region of interest" description="Disordered" evidence="6">
    <location>
        <begin position="98"/>
        <end position="127"/>
    </location>
</feature>
<keyword evidence="9" id="KW-1185">Reference proteome</keyword>
<sequence length="361" mass="37456">MALLVETMGTADSGAAMGWTSVAFSGGSTLGPFAGGAIYDVAGHYAVFGLAFAILLIDLALRFAMVERKEAEALLARVNKTSYGTICEVASPAKVVPCANEPDGSESTNADPASSPPGPLADSPSDSNPPHLPPFLRLLLNPRVLTALWAVLSISLMICALEAVLPLYTQRLFTWSPTLSGANFAVFLFPILLDPLVGRLAASTNLRALFATSGFILGSLAFFALTVVTVPTTVCKAIVWAMLIVLGLAICLASTPPMLDMSAAVEAEEERSPGIYGPGKGLATSYALYSVASAVGSLAGPALAGGVMQRLGWVGVCVGLASLYAFSAVLMALFCGGWIGDKWSIGLHDSESEDCSEDIDR</sequence>
<dbReference type="SUPFAM" id="SSF103473">
    <property type="entry name" value="MFS general substrate transporter"/>
    <property type="match status" value="1"/>
</dbReference>
<dbReference type="PANTHER" id="PTHR23506">
    <property type="entry name" value="GH10249P"/>
    <property type="match status" value="1"/>
</dbReference>
<feature type="transmembrane region" description="Helical" evidence="7">
    <location>
        <begin position="42"/>
        <end position="61"/>
    </location>
</feature>
<feature type="transmembrane region" description="Helical" evidence="7">
    <location>
        <begin position="209"/>
        <end position="231"/>
    </location>
</feature>
<dbReference type="Gene3D" id="1.20.1250.20">
    <property type="entry name" value="MFS general substrate transporter like domains"/>
    <property type="match status" value="1"/>
</dbReference>
<evidence type="ECO:0000256" key="4">
    <source>
        <dbReference type="ARBA" id="ARBA00022989"/>
    </source>
</evidence>
<evidence type="ECO:0008006" key="10">
    <source>
        <dbReference type="Google" id="ProtNLM"/>
    </source>
</evidence>
<dbReference type="GO" id="GO:0016020">
    <property type="term" value="C:membrane"/>
    <property type="evidence" value="ECO:0007669"/>
    <property type="project" value="UniProtKB-SubCell"/>
</dbReference>
<dbReference type="GO" id="GO:0022857">
    <property type="term" value="F:transmembrane transporter activity"/>
    <property type="evidence" value="ECO:0007669"/>
    <property type="project" value="InterPro"/>
</dbReference>
<evidence type="ECO:0000256" key="6">
    <source>
        <dbReference type="SAM" id="MobiDB-lite"/>
    </source>
</evidence>
<dbReference type="InterPro" id="IPR011701">
    <property type="entry name" value="MFS"/>
</dbReference>